<dbReference type="Proteomes" id="UP001469553">
    <property type="component" value="Unassembled WGS sequence"/>
</dbReference>
<evidence type="ECO:0000256" key="1">
    <source>
        <dbReference type="ARBA" id="ARBA00006692"/>
    </source>
</evidence>
<evidence type="ECO:0000256" key="6">
    <source>
        <dbReference type="ARBA" id="ARBA00022840"/>
    </source>
</evidence>
<keyword evidence="2" id="KW-0723">Serine/threonine-protein kinase</keyword>
<dbReference type="InterPro" id="IPR050205">
    <property type="entry name" value="CDPK_Ser/Thr_kinases"/>
</dbReference>
<sequence length="209" mass="23193">MHPENGPLRSPPSSAVRSSLHQSLIVPTGGWPRSSHSGLAQPGPTRRNPATRRTPTSPDPRPGSRVGPQLRRTGQCHKPRFFCYGLKVDIWAAGVITYILLCGFPPFRSENNQQEDLFDQILLGMLDFPSPYWDNITDSAKDLIRKMLLVNAEARYTARDVLSHPWVTDDAVMENNMKTEVSGKLKTHFNTAPKQNSTTAGVSIIMVSC</sequence>
<reference evidence="9 10" key="1">
    <citation type="submission" date="2021-06" db="EMBL/GenBank/DDBJ databases">
        <authorList>
            <person name="Palmer J.M."/>
        </authorList>
    </citation>
    <scope>NUCLEOTIDE SEQUENCE [LARGE SCALE GENOMIC DNA]</scope>
    <source>
        <strain evidence="9 10">AS_MEX2019</strain>
        <tissue evidence="9">Muscle</tissue>
    </source>
</reference>
<dbReference type="SUPFAM" id="SSF56112">
    <property type="entry name" value="Protein kinase-like (PK-like)"/>
    <property type="match status" value="1"/>
</dbReference>
<accession>A0ABV0ZYI8</accession>
<protein>
    <recommendedName>
        <fullName evidence="8">Protein kinase domain-containing protein</fullName>
    </recommendedName>
</protein>
<keyword evidence="5" id="KW-0418">Kinase</keyword>
<dbReference type="PANTHER" id="PTHR24349">
    <property type="entry name" value="SERINE/THREONINE-PROTEIN KINASE"/>
    <property type="match status" value="1"/>
</dbReference>
<keyword evidence="6" id="KW-0067">ATP-binding</keyword>
<feature type="region of interest" description="Disordered" evidence="7">
    <location>
        <begin position="1"/>
        <end position="72"/>
    </location>
</feature>
<dbReference type="PROSITE" id="PS50011">
    <property type="entry name" value="PROTEIN_KINASE_DOM"/>
    <property type="match status" value="1"/>
</dbReference>
<name>A0ABV0ZYI8_9TELE</name>
<comment type="similarity">
    <text evidence="1">Belongs to the protein kinase superfamily. CAMK Ser/Thr protein kinase family.</text>
</comment>
<evidence type="ECO:0000256" key="3">
    <source>
        <dbReference type="ARBA" id="ARBA00022679"/>
    </source>
</evidence>
<evidence type="ECO:0000256" key="2">
    <source>
        <dbReference type="ARBA" id="ARBA00022527"/>
    </source>
</evidence>
<keyword evidence="4" id="KW-0547">Nucleotide-binding</keyword>
<keyword evidence="10" id="KW-1185">Reference proteome</keyword>
<dbReference type="Pfam" id="PF00069">
    <property type="entry name" value="Pkinase"/>
    <property type="match status" value="1"/>
</dbReference>
<feature type="domain" description="Protein kinase" evidence="8">
    <location>
        <begin position="1"/>
        <end position="167"/>
    </location>
</feature>
<dbReference type="InterPro" id="IPR000719">
    <property type="entry name" value="Prot_kinase_dom"/>
</dbReference>
<evidence type="ECO:0000256" key="7">
    <source>
        <dbReference type="SAM" id="MobiDB-lite"/>
    </source>
</evidence>
<comment type="caution">
    <text evidence="9">The sequence shown here is derived from an EMBL/GenBank/DDBJ whole genome shotgun (WGS) entry which is preliminary data.</text>
</comment>
<proteinExistence type="inferred from homology"/>
<evidence type="ECO:0000259" key="8">
    <source>
        <dbReference type="PROSITE" id="PS50011"/>
    </source>
</evidence>
<organism evidence="9 10">
    <name type="scientific">Ameca splendens</name>
    <dbReference type="NCBI Taxonomy" id="208324"/>
    <lineage>
        <taxon>Eukaryota</taxon>
        <taxon>Metazoa</taxon>
        <taxon>Chordata</taxon>
        <taxon>Craniata</taxon>
        <taxon>Vertebrata</taxon>
        <taxon>Euteleostomi</taxon>
        <taxon>Actinopterygii</taxon>
        <taxon>Neopterygii</taxon>
        <taxon>Teleostei</taxon>
        <taxon>Neoteleostei</taxon>
        <taxon>Acanthomorphata</taxon>
        <taxon>Ovalentaria</taxon>
        <taxon>Atherinomorphae</taxon>
        <taxon>Cyprinodontiformes</taxon>
        <taxon>Goodeidae</taxon>
        <taxon>Ameca</taxon>
    </lineage>
</organism>
<dbReference type="Gene3D" id="1.10.510.10">
    <property type="entry name" value="Transferase(Phosphotransferase) domain 1"/>
    <property type="match status" value="1"/>
</dbReference>
<dbReference type="EMBL" id="JAHRIP010076572">
    <property type="protein sequence ID" value="MEQ2311230.1"/>
    <property type="molecule type" value="Genomic_DNA"/>
</dbReference>
<gene>
    <name evidence="9" type="ORF">AMECASPLE_017683</name>
</gene>
<evidence type="ECO:0000313" key="10">
    <source>
        <dbReference type="Proteomes" id="UP001469553"/>
    </source>
</evidence>
<evidence type="ECO:0000256" key="5">
    <source>
        <dbReference type="ARBA" id="ARBA00022777"/>
    </source>
</evidence>
<evidence type="ECO:0000313" key="9">
    <source>
        <dbReference type="EMBL" id="MEQ2311230.1"/>
    </source>
</evidence>
<dbReference type="InterPro" id="IPR011009">
    <property type="entry name" value="Kinase-like_dom_sf"/>
</dbReference>
<feature type="compositionally biased region" description="Polar residues" evidence="7">
    <location>
        <begin position="11"/>
        <end position="22"/>
    </location>
</feature>
<dbReference type="SMART" id="SM00220">
    <property type="entry name" value="S_TKc"/>
    <property type="match status" value="1"/>
</dbReference>
<keyword evidence="3" id="KW-0808">Transferase</keyword>
<feature type="compositionally biased region" description="Low complexity" evidence="7">
    <location>
        <begin position="42"/>
        <end position="56"/>
    </location>
</feature>
<evidence type="ECO:0000256" key="4">
    <source>
        <dbReference type="ARBA" id="ARBA00022741"/>
    </source>
</evidence>